<protein>
    <submittedName>
        <fullName evidence="2">Uncharacterized protein DUF397</fullName>
    </submittedName>
</protein>
<dbReference type="RefSeq" id="WP_112232777.1">
    <property type="nucleotide sequence ID" value="NZ_QLTT01000021.1"/>
</dbReference>
<comment type="caution">
    <text evidence="2">The sequence shown here is derived from an EMBL/GenBank/DDBJ whole genome shotgun (WGS) entry which is preliminary data.</text>
</comment>
<sequence length="66" mass="7323">MINNWRTSSYTEPNGSCVEIGFTAGQNRRAGIRDTKDLDGPMIQPGIGTWLDFVQKVKDGRIIEPA</sequence>
<feature type="domain" description="DUF397" evidence="1">
    <location>
        <begin position="4"/>
        <end position="58"/>
    </location>
</feature>
<dbReference type="Pfam" id="PF04149">
    <property type="entry name" value="DUF397"/>
    <property type="match status" value="1"/>
</dbReference>
<organism evidence="2 3">
    <name type="scientific">Lentzea atacamensis</name>
    <dbReference type="NCBI Taxonomy" id="531938"/>
    <lineage>
        <taxon>Bacteria</taxon>
        <taxon>Bacillati</taxon>
        <taxon>Actinomycetota</taxon>
        <taxon>Actinomycetes</taxon>
        <taxon>Pseudonocardiales</taxon>
        <taxon>Pseudonocardiaceae</taxon>
        <taxon>Lentzea</taxon>
    </lineage>
</organism>
<accession>A0ABX9DUE6</accession>
<evidence type="ECO:0000259" key="1">
    <source>
        <dbReference type="Pfam" id="PF04149"/>
    </source>
</evidence>
<reference evidence="2 3" key="1">
    <citation type="submission" date="2018-06" db="EMBL/GenBank/DDBJ databases">
        <title>Genomic Encyclopedia of Type Strains, Phase IV (KMG-IV): sequencing the most valuable type-strain genomes for metagenomic binning, comparative biology and taxonomic classification.</title>
        <authorList>
            <person name="Goeker M."/>
        </authorList>
    </citation>
    <scope>NUCLEOTIDE SEQUENCE [LARGE SCALE GENOMIC DNA]</scope>
    <source>
        <strain evidence="2 3">DSM 45479</strain>
    </source>
</reference>
<dbReference type="Proteomes" id="UP000248714">
    <property type="component" value="Unassembled WGS sequence"/>
</dbReference>
<dbReference type="InterPro" id="IPR007278">
    <property type="entry name" value="DUF397"/>
</dbReference>
<dbReference type="EMBL" id="QLTT01000021">
    <property type="protein sequence ID" value="RAS57841.1"/>
    <property type="molecule type" value="Genomic_DNA"/>
</dbReference>
<keyword evidence="3" id="KW-1185">Reference proteome</keyword>
<proteinExistence type="predicted"/>
<gene>
    <name evidence="2" type="ORF">C8D87_12124</name>
</gene>
<evidence type="ECO:0000313" key="3">
    <source>
        <dbReference type="Proteomes" id="UP000248714"/>
    </source>
</evidence>
<evidence type="ECO:0000313" key="2">
    <source>
        <dbReference type="EMBL" id="RAS57841.1"/>
    </source>
</evidence>
<name>A0ABX9DUE6_9PSEU</name>